<dbReference type="EMBL" id="JALNTZ010000003">
    <property type="protein sequence ID" value="KAJ3658079.1"/>
    <property type="molecule type" value="Genomic_DNA"/>
</dbReference>
<evidence type="ECO:0000313" key="8">
    <source>
        <dbReference type="Proteomes" id="UP001168821"/>
    </source>
</evidence>
<feature type="domain" description="NADP-dependent oxidoreductase" evidence="6">
    <location>
        <begin position="17"/>
        <end position="301"/>
    </location>
</feature>
<dbReference type="InterPro" id="IPR023210">
    <property type="entry name" value="NADP_OxRdtase_dom"/>
</dbReference>
<dbReference type="Proteomes" id="UP001168821">
    <property type="component" value="Unassembled WGS sequence"/>
</dbReference>
<keyword evidence="3" id="KW-0560">Oxidoreductase</keyword>
<dbReference type="PRINTS" id="PR00069">
    <property type="entry name" value="ALDKETRDTASE"/>
</dbReference>
<dbReference type="InterPro" id="IPR020471">
    <property type="entry name" value="AKR"/>
</dbReference>
<gene>
    <name evidence="7" type="ORF">Zmor_009841</name>
</gene>
<feature type="site" description="Lowers pKa of active site Tyr" evidence="5">
    <location>
        <position position="89"/>
    </location>
</feature>
<dbReference type="FunFam" id="3.20.20.100:FF:000006">
    <property type="entry name" value="Aldo-keto reductase family 1 member A1"/>
    <property type="match status" value="1"/>
</dbReference>
<comment type="caution">
    <text evidence="7">The sequence shown here is derived from an EMBL/GenBank/DDBJ whole genome shotgun (WGS) entry which is preliminary data.</text>
</comment>
<evidence type="ECO:0000256" key="2">
    <source>
        <dbReference type="ARBA" id="ARBA00022857"/>
    </source>
</evidence>
<evidence type="ECO:0000256" key="5">
    <source>
        <dbReference type="PIRSR" id="PIRSR000097-3"/>
    </source>
</evidence>
<keyword evidence="2" id="KW-0521">NADP</keyword>
<feature type="binding site" evidence="4">
    <location>
        <position position="122"/>
    </location>
    <ligand>
        <name>substrate</name>
    </ligand>
</feature>
<sequence length="324" mass="37689">MSNKAIRLNDGFYIPVIGLGTYKVTKSPFNPKLPKPDDVENIVKFAIDAGYRHFDCAWIHRTEKSVGKAIKAKIKENVIKREDLFITTKVWNNFHRRKKVMEKLKLSLKNMKLSYVDLYLIHWPIGFNETSKTVPLGDGQEAYSDVDYLETWKGMEDCLRCGYTRSIGLANFNSEQIDRILRHAEYKPVINQIEVHPQFSQKKLIQFCKERNIVVSAYYPFGLSDQPGTLIFPETTVLDDNIHQIGRKYNKSAAQVVLNYLVSLGLCVVPKSVSNLRISEYIDIFNFQLEPEDVVYLDSCNWNNRICTMRAFMDHPHYPFRIEY</sequence>
<reference evidence="7" key="1">
    <citation type="journal article" date="2023" name="G3 (Bethesda)">
        <title>Whole genome assemblies of Zophobas morio and Tenebrio molitor.</title>
        <authorList>
            <person name="Kaur S."/>
            <person name="Stinson S.A."/>
            <person name="diCenzo G.C."/>
        </authorList>
    </citation>
    <scope>NUCLEOTIDE SEQUENCE</scope>
    <source>
        <strain evidence="7">QUZm001</strain>
    </source>
</reference>
<protein>
    <recommendedName>
        <fullName evidence="6">NADP-dependent oxidoreductase domain-containing protein</fullName>
    </recommendedName>
</protein>
<dbReference type="PIRSF" id="PIRSF000097">
    <property type="entry name" value="AKR"/>
    <property type="match status" value="1"/>
</dbReference>
<dbReference type="InterPro" id="IPR018170">
    <property type="entry name" value="Aldo/ket_reductase_CS"/>
</dbReference>
<dbReference type="InterPro" id="IPR036812">
    <property type="entry name" value="NAD(P)_OxRdtase_dom_sf"/>
</dbReference>
<dbReference type="PANTHER" id="PTHR11732">
    <property type="entry name" value="ALDO/KETO REDUCTASE"/>
    <property type="match status" value="1"/>
</dbReference>
<dbReference type="AlphaFoldDB" id="A0AA38IRA0"/>
<evidence type="ECO:0000313" key="7">
    <source>
        <dbReference type="EMBL" id="KAJ3658079.1"/>
    </source>
</evidence>
<evidence type="ECO:0000256" key="1">
    <source>
        <dbReference type="ARBA" id="ARBA00007905"/>
    </source>
</evidence>
<dbReference type="PROSITE" id="PS00798">
    <property type="entry name" value="ALDOKETO_REDUCTASE_1"/>
    <property type="match status" value="1"/>
</dbReference>
<name>A0AA38IRA0_9CUCU</name>
<dbReference type="Pfam" id="PF00248">
    <property type="entry name" value="Aldo_ket_red"/>
    <property type="match status" value="1"/>
</dbReference>
<dbReference type="GO" id="GO:0016491">
    <property type="term" value="F:oxidoreductase activity"/>
    <property type="evidence" value="ECO:0007669"/>
    <property type="project" value="UniProtKB-KW"/>
</dbReference>
<dbReference type="Gene3D" id="3.20.20.100">
    <property type="entry name" value="NADP-dependent oxidoreductase domain"/>
    <property type="match status" value="1"/>
</dbReference>
<evidence type="ECO:0000259" key="6">
    <source>
        <dbReference type="Pfam" id="PF00248"/>
    </source>
</evidence>
<accession>A0AA38IRA0</accession>
<dbReference type="SUPFAM" id="SSF51430">
    <property type="entry name" value="NAD(P)-linked oxidoreductase"/>
    <property type="match status" value="1"/>
</dbReference>
<comment type="similarity">
    <text evidence="1">Belongs to the aldo/keto reductase family.</text>
</comment>
<evidence type="ECO:0000256" key="4">
    <source>
        <dbReference type="PIRSR" id="PIRSR000097-2"/>
    </source>
</evidence>
<evidence type="ECO:0000256" key="3">
    <source>
        <dbReference type="ARBA" id="ARBA00023002"/>
    </source>
</evidence>
<proteinExistence type="inferred from homology"/>
<keyword evidence="8" id="KW-1185">Reference proteome</keyword>
<organism evidence="7 8">
    <name type="scientific">Zophobas morio</name>
    <dbReference type="NCBI Taxonomy" id="2755281"/>
    <lineage>
        <taxon>Eukaryota</taxon>
        <taxon>Metazoa</taxon>
        <taxon>Ecdysozoa</taxon>
        <taxon>Arthropoda</taxon>
        <taxon>Hexapoda</taxon>
        <taxon>Insecta</taxon>
        <taxon>Pterygota</taxon>
        <taxon>Neoptera</taxon>
        <taxon>Endopterygota</taxon>
        <taxon>Coleoptera</taxon>
        <taxon>Polyphaga</taxon>
        <taxon>Cucujiformia</taxon>
        <taxon>Tenebrionidae</taxon>
        <taxon>Zophobas</taxon>
    </lineage>
</organism>